<evidence type="ECO:0000313" key="2">
    <source>
        <dbReference type="Proteomes" id="UP000184048"/>
    </source>
</evidence>
<name>A0A1M4XCT0_9BACT</name>
<reference evidence="1 2" key="1">
    <citation type="submission" date="2016-11" db="EMBL/GenBank/DDBJ databases">
        <authorList>
            <person name="Jaros S."/>
            <person name="Januszkiewicz K."/>
            <person name="Wedrychowicz H."/>
        </authorList>
    </citation>
    <scope>NUCLEOTIDE SEQUENCE [LARGE SCALE GENOMIC DNA]</scope>
    <source>
        <strain evidence="1 2">DSM 18119</strain>
    </source>
</reference>
<protein>
    <submittedName>
        <fullName evidence="1">Uncharacterized protein</fullName>
    </submittedName>
</protein>
<proteinExistence type="predicted"/>
<sequence length="91" mass="10427">MTVEQIETFLAKETIPQGKIIRFELKKRNPVRGLIVQGRDYNDLKAKNFWRIVTQTNLAAYQKTQDINLAKIFAGSDFAKLSLVTNKPEDS</sequence>
<accession>A0A1M4XCT0</accession>
<dbReference type="OrthoDB" id="678591at2"/>
<dbReference type="RefSeq" id="WP_072834623.1">
    <property type="nucleotide sequence ID" value="NZ_FQUU01000004.1"/>
</dbReference>
<dbReference type="AlphaFoldDB" id="A0A1M4XCT0"/>
<keyword evidence="2" id="KW-1185">Reference proteome</keyword>
<organism evidence="1 2">
    <name type="scientific">Flavisolibacter ginsengisoli DSM 18119</name>
    <dbReference type="NCBI Taxonomy" id="1121884"/>
    <lineage>
        <taxon>Bacteria</taxon>
        <taxon>Pseudomonadati</taxon>
        <taxon>Bacteroidota</taxon>
        <taxon>Chitinophagia</taxon>
        <taxon>Chitinophagales</taxon>
        <taxon>Chitinophagaceae</taxon>
        <taxon>Flavisolibacter</taxon>
    </lineage>
</organism>
<dbReference type="Proteomes" id="UP000184048">
    <property type="component" value="Unassembled WGS sequence"/>
</dbReference>
<gene>
    <name evidence="1" type="ORF">SAMN02745131_01420</name>
</gene>
<dbReference type="EMBL" id="FQUU01000004">
    <property type="protein sequence ID" value="SHE91096.1"/>
    <property type="molecule type" value="Genomic_DNA"/>
</dbReference>
<evidence type="ECO:0000313" key="1">
    <source>
        <dbReference type="EMBL" id="SHE91096.1"/>
    </source>
</evidence>